<dbReference type="AlphaFoldDB" id="A0A2V0PBA6"/>
<proteinExistence type="inferred from homology"/>
<evidence type="ECO:0000256" key="5">
    <source>
        <dbReference type="ARBA" id="ARBA00023054"/>
    </source>
</evidence>
<evidence type="ECO:0000256" key="6">
    <source>
        <dbReference type="ARBA" id="ARBA00023136"/>
    </source>
</evidence>
<dbReference type="InParanoid" id="A0A2V0PBA6"/>
<keyword evidence="3 10" id="KW-0812">Transmembrane</keyword>
<keyword evidence="5 8" id="KW-0175">Coiled coil</keyword>
<feature type="coiled-coil region" evidence="8">
    <location>
        <begin position="64"/>
        <end position="98"/>
    </location>
</feature>
<sequence length="674" mass="71432">MASALVDAVPDLAGAPQLAEEEAAAEAPAPSAAADAHGAPAAAVGKQNLYFVRVPRPHVDDAPVKELQTKLSAVLGKLKEYNRKLAAKREEVAGLRGQVAVARSLKEEAAPEWQDKVGKLQELKDIRKGLLDEIATIKMAQSGLDVRSEEELDAKLAAMEAEISHGQLGLREEKQMVKDISKLKAQRDRVREVEGRRGVLNQLEGELVKVKAAMKELDTEVGALRGERTQAVGILQEIQGKLREVNEAISDLESERSEWETRKKELQEEIRTVQDESSGAMQEWRENRKFSLAVRDLVEAGRLDEARAMCDEQVASSMARLLADAAYRAEYTAGWAEQRKYIVSDLLPGSGVAAAPDARGARDKGGRAAGKAAAGALREEPKVQGAVKAAALIEQLMAQAQATVAAQRGSQPAPPAEAEDAADSGDGEAPEANGAASAAPEANGSAYRPPAAARVVPGASEELLAVPKRSGKPKAGGAVAKVMAEVPVLPDIEFEVPAVVTGRDEQGASLTQEEIKAQIREENRRKAAEAEARKKRREEAAARKRQLAEAAAARKAEEPAEAAAPEPAARAAAVAEPATSGDDAPAAPAPAAKAAKAQKPVQRKPKHAAVVKPSPALKRPLREDPAWRKALKAVGVNSETNQAVAIFLAGLLLIVLLFWAAGSTSSARRPRVTA</sequence>
<protein>
    <submittedName>
        <fullName evidence="11">Uncharacterized protein</fullName>
    </submittedName>
</protein>
<comment type="similarity">
    <text evidence="7">Belongs to the plant Proton pump-interactor protein family.</text>
</comment>
<dbReference type="PANTHER" id="PTHR32219:SF3">
    <property type="entry name" value="CALPONIN-LIKE DOMAIN PROTEIN"/>
    <property type="match status" value="1"/>
</dbReference>
<keyword evidence="6 10" id="KW-0472">Membrane</keyword>
<evidence type="ECO:0000256" key="2">
    <source>
        <dbReference type="ARBA" id="ARBA00022475"/>
    </source>
</evidence>
<evidence type="ECO:0000256" key="9">
    <source>
        <dbReference type="SAM" id="MobiDB-lite"/>
    </source>
</evidence>
<comment type="caution">
    <text evidence="11">The sequence shown here is derived from an EMBL/GenBank/DDBJ whole genome shotgun (WGS) entry which is preliminary data.</text>
</comment>
<dbReference type="PANTHER" id="PTHR32219">
    <property type="entry name" value="RNA-BINDING PROTEIN YLMH-RELATED"/>
    <property type="match status" value="1"/>
</dbReference>
<feature type="compositionally biased region" description="Low complexity" evidence="9">
    <location>
        <begin position="25"/>
        <end position="39"/>
    </location>
</feature>
<feature type="compositionally biased region" description="Basic and acidic residues" evidence="9">
    <location>
        <begin position="513"/>
        <end position="542"/>
    </location>
</feature>
<dbReference type="OrthoDB" id="2195113at2759"/>
<feature type="coiled-coil region" evidence="8">
    <location>
        <begin position="200"/>
        <end position="283"/>
    </location>
</feature>
<keyword evidence="4 10" id="KW-1133">Transmembrane helix</keyword>
<feature type="compositionally biased region" description="Low complexity" evidence="9">
    <location>
        <begin position="561"/>
        <end position="600"/>
    </location>
</feature>
<feature type="region of interest" description="Disordered" evidence="9">
    <location>
        <begin position="503"/>
        <end position="614"/>
    </location>
</feature>
<feature type="region of interest" description="Disordered" evidence="9">
    <location>
        <begin position="404"/>
        <end position="455"/>
    </location>
</feature>
<evidence type="ECO:0000256" key="7">
    <source>
        <dbReference type="ARBA" id="ARBA00038080"/>
    </source>
</evidence>
<evidence type="ECO:0000256" key="1">
    <source>
        <dbReference type="ARBA" id="ARBA00004162"/>
    </source>
</evidence>
<evidence type="ECO:0000256" key="8">
    <source>
        <dbReference type="SAM" id="Coils"/>
    </source>
</evidence>
<gene>
    <name evidence="11" type="ORF">Rsub_10137</name>
</gene>
<evidence type="ECO:0000313" key="11">
    <source>
        <dbReference type="EMBL" id="GBF97126.1"/>
    </source>
</evidence>
<feature type="compositionally biased region" description="Acidic residues" evidence="9">
    <location>
        <begin position="417"/>
        <end position="429"/>
    </location>
</feature>
<reference evidence="11 12" key="1">
    <citation type="journal article" date="2018" name="Sci. Rep.">
        <title>Raphidocelis subcapitata (=Pseudokirchneriella subcapitata) provides an insight into genome evolution and environmental adaptations in the Sphaeropleales.</title>
        <authorList>
            <person name="Suzuki S."/>
            <person name="Yamaguchi H."/>
            <person name="Nakajima N."/>
            <person name="Kawachi M."/>
        </authorList>
    </citation>
    <scope>NUCLEOTIDE SEQUENCE [LARGE SCALE GENOMIC DNA]</scope>
    <source>
        <strain evidence="11 12">NIES-35</strain>
    </source>
</reference>
<evidence type="ECO:0000256" key="10">
    <source>
        <dbReference type="SAM" id="Phobius"/>
    </source>
</evidence>
<feature type="transmembrane region" description="Helical" evidence="10">
    <location>
        <begin position="643"/>
        <end position="661"/>
    </location>
</feature>
<keyword evidence="12" id="KW-1185">Reference proteome</keyword>
<comment type="subcellular location">
    <subcellularLocation>
        <location evidence="1">Cell membrane</location>
        <topology evidence="1">Single-pass membrane protein</topology>
    </subcellularLocation>
</comment>
<keyword evidence="2" id="KW-1003">Cell membrane</keyword>
<evidence type="ECO:0000256" key="3">
    <source>
        <dbReference type="ARBA" id="ARBA00022692"/>
    </source>
</evidence>
<organism evidence="11 12">
    <name type="scientific">Raphidocelis subcapitata</name>
    <dbReference type="NCBI Taxonomy" id="307507"/>
    <lineage>
        <taxon>Eukaryota</taxon>
        <taxon>Viridiplantae</taxon>
        <taxon>Chlorophyta</taxon>
        <taxon>core chlorophytes</taxon>
        <taxon>Chlorophyceae</taxon>
        <taxon>CS clade</taxon>
        <taxon>Sphaeropleales</taxon>
        <taxon>Selenastraceae</taxon>
        <taxon>Raphidocelis</taxon>
    </lineage>
</organism>
<evidence type="ECO:0000313" key="12">
    <source>
        <dbReference type="Proteomes" id="UP000247498"/>
    </source>
</evidence>
<dbReference type="InterPro" id="IPR055282">
    <property type="entry name" value="PPI1-4"/>
</dbReference>
<name>A0A2V0PBA6_9CHLO</name>
<feature type="compositionally biased region" description="Low complexity" evidence="9">
    <location>
        <begin position="430"/>
        <end position="455"/>
    </location>
</feature>
<dbReference type="Proteomes" id="UP000247498">
    <property type="component" value="Unassembled WGS sequence"/>
</dbReference>
<dbReference type="EMBL" id="BDRX01000092">
    <property type="protein sequence ID" value="GBF97126.1"/>
    <property type="molecule type" value="Genomic_DNA"/>
</dbReference>
<dbReference type="GO" id="GO:0005886">
    <property type="term" value="C:plasma membrane"/>
    <property type="evidence" value="ECO:0007669"/>
    <property type="project" value="UniProtKB-SubCell"/>
</dbReference>
<feature type="region of interest" description="Disordered" evidence="9">
    <location>
        <begin position="17"/>
        <end position="39"/>
    </location>
</feature>
<evidence type="ECO:0000256" key="4">
    <source>
        <dbReference type="ARBA" id="ARBA00022989"/>
    </source>
</evidence>
<accession>A0A2V0PBA6</accession>